<dbReference type="Gene3D" id="3.40.50.10490">
    <property type="entry name" value="Glucose-6-phosphate isomerase like protein, domain 1"/>
    <property type="match status" value="1"/>
</dbReference>
<dbReference type="AlphaFoldDB" id="A0A9D1G8G8"/>
<dbReference type="GO" id="GO:0022627">
    <property type="term" value="C:cytosolic small ribosomal subunit"/>
    <property type="evidence" value="ECO:0007669"/>
    <property type="project" value="TreeGrafter"/>
</dbReference>
<dbReference type="Gene3D" id="1.10.287.610">
    <property type="entry name" value="Helix hairpin bin"/>
    <property type="match status" value="1"/>
</dbReference>
<dbReference type="GO" id="GO:0006412">
    <property type="term" value="P:translation"/>
    <property type="evidence" value="ECO:0007669"/>
    <property type="project" value="UniProtKB-UniRule"/>
</dbReference>
<feature type="compositionally biased region" description="Basic and acidic residues" evidence="7">
    <location>
        <begin position="257"/>
        <end position="282"/>
    </location>
</feature>
<gene>
    <name evidence="5 8" type="primary">rpsB</name>
    <name evidence="8" type="ORF">IAD04_02980</name>
</gene>
<dbReference type="NCBIfam" id="TIGR01011">
    <property type="entry name" value="rpsB_bact"/>
    <property type="match status" value="1"/>
</dbReference>
<dbReference type="Proteomes" id="UP000886893">
    <property type="component" value="Unassembled WGS sequence"/>
</dbReference>
<evidence type="ECO:0000256" key="7">
    <source>
        <dbReference type="SAM" id="MobiDB-lite"/>
    </source>
</evidence>
<evidence type="ECO:0000256" key="3">
    <source>
        <dbReference type="ARBA" id="ARBA00023274"/>
    </source>
</evidence>
<dbReference type="PRINTS" id="PR00395">
    <property type="entry name" value="RIBOSOMALS2"/>
</dbReference>
<dbReference type="PANTHER" id="PTHR12534:SF0">
    <property type="entry name" value="SMALL RIBOSOMAL SUBUNIT PROTEIN US2M"/>
    <property type="match status" value="1"/>
</dbReference>
<dbReference type="PANTHER" id="PTHR12534">
    <property type="entry name" value="30S RIBOSOMAL PROTEIN S2 PROKARYOTIC AND ORGANELLAR"/>
    <property type="match status" value="1"/>
</dbReference>
<sequence length="312" mass="35327">MVEAAPEEGAQIITIKKLLEAGSQFGHQTKRWNPKMAPYIYAPRNGIYIIDLQKTVDCVINAYNALKDITEKGGKALFVGTKKQIKDVIIEEATRSGSFYVTQRWLGGTLTNFKTIQKRIKRLKDIEKMEEDGVFENLPKKEVLQIRKEQERLEKFFGGIKEMRKLPNAVFVIDPRVEHNAVAEARKLNIPVFAIVDTNSDPDVVDYVIPANDDAVRSVKLITMVMADAVCEAKGGVLAVAYTKDEGEEISMNEVIKSSDKQAEARKLAKQQQQKEKEEKRAQMNRQNKKVNEKKETEVENVSTTKEEPKGE</sequence>
<dbReference type="HAMAP" id="MF_00291_B">
    <property type="entry name" value="Ribosomal_uS2_B"/>
    <property type="match status" value="1"/>
</dbReference>
<dbReference type="InterPro" id="IPR023591">
    <property type="entry name" value="Ribosomal_uS2_flav_dom_sf"/>
</dbReference>
<dbReference type="SUPFAM" id="SSF52313">
    <property type="entry name" value="Ribosomal protein S2"/>
    <property type="match status" value="1"/>
</dbReference>
<organism evidence="8 9">
    <name type="scientific">Candidatus Caccosoma faecigallinarum</name>
    <dbReference type="NCBI Taxonomy" id="2840720"/>
    <lineage>
        <taxon>Bacteria</taxon>
        <taxon>Bacillati</taxon>
        <taxon>Bacillota</taxon>
        <taxon>Bacillota incertae sedis</taxon>
        <taxon>Candidatus Caccosoma</taxon>
    </lineage>
</organism>
<name>A0A9D1G8G8_9FIRM</name>
<evidence type="ECO:0000256" key="4">
    <source>
        <dbReference type="ARBA" id="ARBA00035256"/>
    </source>
</evidence>
<feature type="region of interest" description="Disordered" evidence="7">
    <location>
        <begin position="257"/>
        <end position="312"/>
    </location>
</feature>
<dbReference type="FunFam" id="1.10.287.610:FF:000001">
    <property type="entry name" value="30S ribosomal protein S2"/>
    <property type="match status" value="1"/>
</dbReference>
<keyword evidence="3 5" id="KW-0687">Ribonucleoprotein</keyword>
<dbReference type="PROSITE" id="PS00963">
    <property type="entry name" value="RIBOSOMAL_S2_2"/>
    <property type="match status" value="1"/>
</dbReference>
<dbReference type="InterPro" id="IPR005706">
    <property type="entry name" value="Ribosomal_uS2_bac/mit/plastid"/>
</dbReference>
<evidence type="ECO:0000313" key="8">
    <source>
        <dbReference type="EMBL" id="HIT17330.1"/>
    </source>
</evidence>
<evidence type="ECO:0000256" key="5">
    <source>
        <dbReference type="HAMAP-Rule" id="MF_00291"/>
    </source>
</evidence>
<dbReference type="GO" id="GO:0003735">
    <property type="term" value="F:structural constituent of ribosome"/>
    <property type="evidence" value="ECO:0007669"/>
    <property type="project" value="InterPro"/>
</dbReference>
<reference evidence="8" key="2">
    <citation type="journal article" date="2021" name="PeerJ">
        <title>Extensive microbial diversity within the chicken gut microbiome revealed by metagenomics and culture.</title>
        <authorList>
            <person name="Gilroy R."/>
            <person name="Ravi A."/>
            <person name="Getino M."/>
            <person name="Pursley I."/>
            <person name="Horton D.L."/>
            <person name="Alikhan N.F."/>
            <person name="Baker D."/>
            <person name="Gharbi K."/>
            <person name="Hall N."/>
            <person name="Watson M."/>
            <person name="Adriaenssens E.M."/>
            <person name="Foster-Nyarko E."/>
            <person name="Jarju S."/>
            <person name="Secka A."/>
            <person name="Antonio M."/>
            <person name="Oren A."/>
            <person name="Chaudhuri R.R."/>
            <person name="La Ragione R."/>
            <person name="Hildebrand F."/>
            <person name="Pallen M.J."/>
        </authorList>
    </citation>
    <scope>NUCLEOTIDE SEQUENCE</scope>
    <source>
        <strain evidence="8">14508</strain>
    </source>
</reference>
<evidence type="ECO:0000313" key="9">
    <source>
        <dbReference type="Proteomes" id="UP000886893"/>
    </source>
</evidence>
<comment type="similarity">
    <text evidence="1 5 6">Belongs to the universal ribosomal protein uS2 family.</text>
</comment>
<comment type="caution">
    <text evidence="8">The sequence shown here is derived from an EMBL/GenBank/DDBJ whole genome shotgun (WGS) entry which is preliminary data.</text>
</comment>
<proteinExistence type="inferred from homology"/>
<keyword evidence="2 5" id="KW-0689">Ribosomal protein</keyword>
<reference evidence="8" key="1">
    <citation type="submission" date="2020-10" db="EMBL/GenBank/DDBJ databases">
        <authorList>
            <person name="Gilroy R."/>
        </authorList>
    </citation>
    <scope>NUCLEOTIDE SEQUENCE</scope>
    <source>
        <strain evidence="8">14508</strain>
    </source>
</reference>
<dbReference type="Pfam" id="PF00318">
    <property type="entry name" value="Ribosomal_S2"/>
    <property type="match status" value="1"/>
</dbReference>
<dbReference type="CDD" id="cd01425">
    <property type="entry name" value="RPS2"/>
    <property type="match status" value="1"/>
</dbReference>
<accession>A0A9D1G8G8</accession>
<evidence type="ECO:0000256" key="2">
    <source>
        <dbReference type="ARBA" id="ARBA00022980"/>
    </source>
</evidence>
<evidence type="ECO:0000256" key="6">
    <source>
        <dbReference type="RuleBase" id="RU003631"/>
    </source>
</evidence>
<protein>
    <recommendedName>
        <fullName evidence="4 5">Small ribosomal subunit protein uS2</fullName>
    </recommendedName>
</protein>
<evidence type="ECO:0000256" key="1">
    <source>
        <dbReference type="ARBA" id="ARBA00006242"/>
    </source>
</evidence>
<dbReference type="InterPro" id="IPR001865">
    <property type="entry name" value="Ribosomal_uS2"/>
</dbReference>
<dbReference type="InterPro" id="IPR018130">
    <property type="entry name" value="Ribosomal_uS2_CS"/>
</dbReference>
<dbReference type="EMBL" id="DVKI01000093">
    <property type="protein sequence ID" value="HIT17330.1"/>
    <property type="molecule type" value="Genomic_DNA"/>
</dbReference>